<dbReference type="PANTHER" id="PTHR11358:SF26">
    <property type="entry name" value="GUANIDINO ACID HYDROLASE, MITOCHONDRIAL"/>
    <property type="match status" value="1"/>
</dbReference>
<dbReference type="PIRSF" id="PIRSF036979">
    <property type="entry name" value="Arginase"/>
    <property type="match status" value="1"/>
</dbReference>
<dbReference type="PROSITE" id="PS51409">
    <property type="entry name" value="ARGINASE_2"/>
    <property type="match status" value="1"/>
</dbReference>
<dbReference type="SUPFAM" id="SSF52768">
    <property type="entry name" value="Arginase/deacetylase"/>
    <property type="match status" value="1"/>
</dbReference>
<evidence type="ECO:0000313" key="4">
    <source>
        <dbReference type="EMBL" id="MDN4122388.1"/>
    </source>
</evidence>
<evidence type="ECO:0000256" key="3">
    <source>
        <dbReference type="PROSITE-ProRule" id="PRU00742"/>
    </source>
</evidence>
<comment type="similarity">
    <text evidence="3">Belongs to the arginase family.</text>
</comment>
<organism evidence="4 5">
    <name type="scientific">Alcaligenes endophyticus</name>
    <dbReference type="NCBI Taxonomy" id="1929088"/>
    <lineage>
        <taxon>Bacteria</taxon>
        <taxon>Pseudomonadati</taxon>
        <taxon>Pseudomonadota</taxon>
        <taxon>Betaproteobacteria</taxon>
        <taxon>Burkholderiales</taxon>
        <taxon>Alcaligenaceae</taxon>
        <taxon>Alcaligenes</taxon>
    </lineage>
</organism>
<dbReference type="InterPro" id="IPR023696">
    <property type="entry name" value="Ureohydrolase_dom_sf"/>
</dbReference>
<keyword evidence="5" id="KW-1185">Reference proteome</keyword>
<dbReference type="EMBL" id="JAJHNU010000004">
    <property type="protein sequence ID" value="MDN4122388.1"/>
    <property type="molecule type" value="Genomic_DNA"/>
</dbReference>
<proteinExistence type="inferred from homology"/>
<keyword evidence="1" id="KW-0479">Metal-binding</keyword>
<dbReference type="Proteomes" id="UP001168613">
    <property type="component" value="Unassembled WGS sequence"/>
</dbReference>
<evidence type="ECO:0000313" key="5">
    <source>
        <dbReference type="Proteomes" id="UP001168613"/>
    </source>
</evidence>
<dbReference type="Gene3D" id="3.40.800.10">
    <property type="entry name" value="Ureohydrolase domain"/>
    <property type="match status" value="1"/>
</dbReference>
<dbReference type="Pfam" id="PF00491">
    <property type="entry name" value="Arginase"/>
    <property type="match status" value="1"/>
</dbReference>
<comment type="caution">
    <text evidence="4">The sequence shown here is derived from an EMBL/GenBank/DDBJ whole genome shotgun (WGS) entry which is preliminary data.</text>
</comment>
<protein>
    <submittedName>
        <fullName evidence="4">Arginase family protein</fullName>
    </submittedName>
</protein>
<evidence type="ECO:0000256" key="2">
    <source>
        <dbReference type="ARBA" id="ARBA00022801"/>
    </source>
</evidence>
<dbReference type="PANTHER" id="PTHR11358">
    <property type="entry name" value="ARGINASE/AGMATINASE"/>
    <property type="match status" value="1"/>
</dbReference>
<dbReference type="RefSeq" id="WP_266123391.1">
    <property type="nucleotide sequence ID" value="NZ_JAJHNU010000004.1"/>
</dbReference>
<reference evidence="4" key="1">
    <citation type="submission" date="2021-11" db="EMBL/GenBank/DDBJ databases">
        <title>Draft genome sequence of Alcaligenes endophyticus type strain CCUG 75668T.</title>
        <authorList>
            <person name="Salva-Serra F."/>
            <person name="Duran R.E."/>
            <person name="Seeger M."/>
            <person name="Moore E.R.B."/>
            <person name="Jaen-Luchoro D."/>
        </authorList>
    </citation>
    <scope>NUCLEOTIDE SEQUENCE</scope>
    <source>
        <strain evidence="4">CCUG 75668</strain>
    </source>
</reference>
<gene>
    <name evidence="4" type="ORF">LMS43_13925</name>
</gene>
<name>A0ABT8EM74_9BURK</name>
<evidence type="ECO:0000256" key="1">
    <source>
        <dbReference type="ARBA" id="ARBA00022723"/>
    </source>
</evidence>
<dbReference type="InterPro" id="IPR006035">
    <property type="entry name" value="Ureohydrolase"/>
</dbReference>
<accession>A0ABT8EM74</accession>
<keyword evidence="2" id="KW-0378">Hydrolase</keyword>
<sequence length="242" mass="26532">MRFAPTGFYDTELQQRFLQHEIVTGRIVDVGDVVILSSNVEKSFDNITKLTRQLLDQGVTPIAIGGDHAVSYPITRAFTEDIHVIQFDAHMDYASVSDDLRYTNGQHFRHIGTMPNVKSITQVGIRSRRTRPAEMADALAKGNQIVTMGKFCELGAAGVADLIPAGAKCYVSIDIDALDMSLTPGCVSAEPNGLLYHELRDTLCALAPRNSIVGFDLVEVNPQLDVGTGITSYLAAHIKWLW</sequence>